<keyword evidence="6" id="KW-0482">Metalloprotease</keyword>
<dbReference type="AlphaFoldDB" id="A0A388LRU7"/>
<keyword evidence="8" id="KW-0472">Membrane</keyword>
<reference evidence="11 12" key="1">
    <citation type="journal article" date="2018" name="Cell">
        <title>The Chara Genome: Secondary Complexity and Implications for Plant Terrestrialization.</title>
        <authorList>
            <person name="Nishiyama T."/>
            <person name="Sakayama H."/>
            <person name="Vries J.D."/>
            <person name="Buschmann H."/>
            <person name="Saint-Marcoux D."/>
            <person name="Ullrich K.K."/>
            <person name="Haas F.B."/>
            <person name="Vanderstraeten L."/>
            <person name="Becker D."/>
            <person name="Lang D."/>
            <person name="Vosolsobe S."/>
            <person name="Rombauts S."/>
            <person name="Wilhelmsson P.K.I."/>
            <person name="Janitza P."/>
            <person name="Kern R."/>
            <person name="Heyl A."/>
            <person name="Rumpler F."/>
            <person name="Villalobos L.I.A.C."/>
            <person name="Clay J.M."/>
            <person name="Skokan R."/>
            <person name="Toyoda A."/>
            <person name="Suzuki Y."/>
            <person name="Kagoshima H."/>
            <person name="Schijlen E."/>
            <person name="Tajeshwar N."/>
            <person name="Catarino B."/>
            <person name="Hetherington A.J."/>
            <person name="Saltykova A."/>
            <person name="Bonnot C."/>
            <person name="Breuninger H."/>
            <person name="Symeonidi A."/>
            <person name="Radhakrishnan G.V."/>
            <person name="Van Nieuwerburgh F."/>
            <person name="Deforce D."/>
            <person name="Chang C."/>
            <person name="Karol K.G."/>
            <person name="Hedrich R."/>
            <person name="Ulvskov P."/>
            <person name="Glockner G."/>
            <person name="Delwiche C.F."/>
            <person name="Petrasek J."/>
            <person name="Van de Peer Y."/>
            <person name="Friml J."/>
            <person name="Beilby M."/>
            <person name="Dolan L."/>
            <person name="Kohara Y."/>
            <person name="Sugano S."/>
            <person name="Fujiyama A."/>
            <person name="Delaux P.-M."/>
            <person name="Quint M."/>
            <person name="TheiBen G."/>
            <person name="Hagemann M."/>
            <person name="Harholt J."/>
            <person name="Dunand C."/>
            <person name="Zachgo S."/>
            <person name="Langdale J."/>
            <person name="Maumus F."/>
            <person name="Straeten D.V.D."/>
            <person name="Gould S.B."/>
            <person name="Rensing S.A."/>
        </authorList>
    </citation>
    <scope>NUCLEOTIDE SEQUENCE [LARGE SCALE GENOMIC DNA]</scope>
    <source>
        <strain evidence="11 12">S276</strain>
    </source>
</reference>
<dbReference type="Proteomes" id="UP000265515">
    <property type="component" value="Unassembled WGS sequence"/>
</dbReference>
<evidence type="ECO:0000256" key="3">
    <source>
        <dbReference type="ARBA" id="ARBA00022723"/>
    </source>
</evidence>
<dbReference type="STRING" id="69332.A0A388LRU7"/>
<keyword evidence="12" id="KW-1185">Reference proteome</keyword>
<evidence type="ECO:0000256" key="6">
    <source>
        <dbReference type="ARBA" id="ARBA00023049"/>
    </source>
</evidence>
<comment type="similarity">
    <text evidence="1 7">Belongs to the peptidase M16 family.</text>
</comment>
<dbReference type="InterPro" id="IPR007863">
    <property type="entry name" value="Peptidase_M16_C"/>
</dbReference>
<dbReference type="PANTHER" id="PTHR43690:SF34">
    <property type="entry name" value="ZINC PROTEASE PQQL-LIKE"/>
    <property type="match status" value="1"/>
</dbReference>
<dbReference type="GO" id="GO:0046872">
    <property type="term" value="F:metal ion binding"/>
    <property type="evidence" value="ECO:0007669"/>
    <property type="project" value="UniProtKB-KW"/>
</dbReference>
<dbReference type="SUPFAM" id="SSF63411">
    <property type="entry name" value="LuxS/MPP-like metallohydrolase"/>
    <property type="match status" value="4"/>
</dbReference>
<dbReference type="Gramene" id="GBG85044">
    <property type="protein sequence ID" value="GBG85044"/>
    <property type="gene ID" value="CBR_g39508"/>
</dbReference>
<dbReference type="InterPro" id="IPR001431">
    <property type="entry name" value="Pept_M16_Zn_BS"/>
</dbReference>
<dbReference type="OMA" id="PMSGRIH"/>
<evidence type="ECO:0000256" key="8">
    <source>
        <dbReference type="SAM" id="Phobius"/>
    </source>
</evidence>
<feature type="domain" description="Peptidase M16 N-terminal" evidence="9">
    <location>
        <begin position="46"/>
        <end position="167"/>
    </location>
</feature>
<evidence type="ECO:0000259" key="9">
    <source>
        <dbReference type="Pfam" id="PF00675"/>
    </source>
</evidence>
<dbReference type="OrthoDB" id="10251424at2759"/>
<evidence type="ECO:0000256" key="2">
    <source>
        <dbReference type="ARBA" id="ARBA00022670"/>
    </source>
</evidence>
<gene>
    <name evidence="11" type="ORF">CBR_g39508</name>
</gene>
<comment type="caution">
    <text evidence="11">The sequence shown here is derived from an EMBL/GenBank/DDBJ whole genome shotgun (WGS) entry which is preliminary data.</text>
</comment>
<protein>
    <recommendedName>
        <fullName evidence="13">Peptidase M16 N-terminal domain-containing protein</fullName>
    </recommendedName>
</protein>
<dbReference type="Gene3D" id="3.30.830.10">
    <property type="entry name" value="Metalloenzyme, LuxS/M16 peptidase-like"/>
    <property type="match status" value="4"/>
</dbReference>
<proteinExistence type="inferred from homology"/>
<feature type="domain" description="Peptidase M16 C-terminal" evidence="10">
    <location>
        <begin position="710"/>
        <end position="884"/>
    </location>
</feature>
<dbReference type="PROSITE" id="PS00143">
    <property type="entry name" value="INSULINASE"/>
    <property type="match status" value="1"/>
</dbReference>
<feature type="transmembrane region" description="Helical" evidence="8">
    <location>
        <begin position="996"/>
        <end position="1016"/>
    </location>
</feature>
<dbReference type="Pfam" id="PF00675">
    <property type="entry name" value="Peptidase_M16"/>
    <property type="match status" value="1"/>
</dbReference>
<evidence type="ECO:0000313" key="12">
    <source>
        <dbReference type="Proteomes" id="UP000265515"/>
    </source>
</evidence>
<keyword evidence="3" id="KW-0479">Metal-binding</keyword>
<accession>A0A388LRU7</accession>
<keyword evidence="4" id="KW-0378">Hydrolase</keyword>
<dbReference type="PANTHER" id="PTHR43690">
    <property type="entry name" value="NARDILYSIN"/>
    <property type="match status" value="1"/>
</dbReference>
<feature type="domain" description="Peptidase M16 C-terminal" evidence="10">
    <location>
        <begin position="204"/>
        <end position="396"/>
    </location>
</feature>
<dbReference type="Pfam" id="PF05193">
    <property type="entry name" value="Peptidase_M16_C"/>
    <property type="match status" value="2"/>
</dbReference>
<evidence type="ECO:0000256" key="4">
    <source>
        <dbReference type="ARBA" id="ARBA00022801"/>
    </source>
</evidence>
<evidence type="ECO:0000259" key="10">
    <source>
        <dbReference type="Pfam" id="PF05193"/>
    </source>
</evidence>
<dbReference type="GO" id="GO:0006508">
    <property type="term" value="P:proteolysis"/>
    <property type="evidence" value="ECO:0007669"/>
    <property type="project" value="UniProtKB-KW"/>
</dbReference>
<dbReference type="InterPro" id="IPR050626">
    <property type="entry name" value="Peptidase_M16"/>
</dbReference>
<keyword evidence="8" id="KW-1133">Transmembrane helix</keyword>
<evidence type="ECO:0000313" key="11">
    <source>
        <dbReference type="EMBL" id="GBG85044.1"/>
    </source>
</evidence>
<dbReference type="GO" id="GO:0004222">
    <property type="term" value="F:metalloendopeptidase activity"/>
    <property type="evidence" value="ECO:0007669"/>
    <property type="project" value="InterPro"/>
</dbReference>
<keyword evidence="2" id="KW-0645">Protease</keyword>
<dbReference type="InterPro" id="IPR011249">
    <property type="entry name" value="Metalloenz_LuxS/M16"/>
</dbReference>
<evidence type="ECO:0000256" key="1">
    <source>
        <dbReference type="ARBA" id="ARBA00007261"/>
    </source>
</evidence>
<evidence type="ECO:0000256" key="7">
    <source>
        <dbReference type="RuleBase" id="RU004447"/>
    </source>
</evidence>
<sequence length="1023" mass="115079">MGSNEGFLNLKPLNLETVESRSAPIPLGPPGLQYGRLSNGLVYYVRKNSKPKQRAALALGVRVGSVHEEDHERGVAHIIEHLAFRSTESYLNHDIVKFLESIGAKFGACQNAHTSEDDTVFELFVPIDQPKLLAEALSVLAEFSTEIRITDDDLDKERGAVLEEWRERRNAFGRMQEAHWNLVMQGMKYAERSPIGLEKVIRNVSATTVRSFYRRWYRLDRMAIVAVGDFEDPKTVVDLIEKLFGSKKSRTDDSPVAMSLEALESIEAEAKFVPHETPRYSVTSEKEAPGSAVMLSCKMPNKDRITLDDFRSLLVEEMFHMALNQRFFKLSRQKNPPFYSCQSSSQVLARPINSYMMSATVQDKGTVRALEAMLTELARARLHGFSEREIAQVRSQYMADVESAYAEREQIPSQNLRDEYMQHFLRNEPVPGIEFEAQLVKTLLPVITLDEVVEVAKQYSLRESCVIKVVEHRARATTEKLKAVVEKVEERERLGLIEPWQGNDVPEDLVVTKPIPGLMVSTTYLKEALVTEMVLSNGMKVCLKCTDFSDDQVLINGYAYGGLSNVPESDFHSCSMSTTIAGEIGVFGFKPDVLVDMLGGKRAEVGTKIGAYMRTFSGECSPVDFETQLKLVYQLFVTSVTPVEEDLEVVMQMTEEAIKAQERNPFTAYANRVRSLNYGDSYYFKPVTVADLSKVDPVKSCAYFDQCFKEPSSFTVVIVGNMNQEQALPLILMYLGGIPKPSEPIPQYQRDELQPLPFTFPQGVVREEVLKDMVEPQCSTQITFPVDLDGTNVTDEVHWTGLVCRLLETKILQELRFEHGRVYTVSVSAFLGGSRPSRVGGVRGDIAVSFSCDPENTWQLVDDVLDVVRKLQQDGPSQADIDTILEVEKRSYETGLQENGFWLDRLLRAYQSRLYIGDLRASFQAQEDSWIRVMRSAAVTENMKAALRRILPNPCTEHYTGVCLLPRPPLWRRVWKFSSTGKGSYGGRFTPETTGLFIAVVIGAVAATALVVGVLWKSGRRKS</sequence>
<evidence type="ECO:0000256" key="5">
    <source>
        <dbReference type="ARBA" id="ARBA00022833"/>
    </source>
</evidence>
<name>A0A388LRU7_CHABU</name>
<organism evidence="11 12">
    <name type="scientific">Chara braunii</name>
    <name type="common">Braun's stonewort</name>
    <dbReference type="NCBI Taxonomy" id="69332"/>
    <lineage>
        <taxon>Eukaryota</taxon>
        <taxon>Viridiplantae</taxon>
        <taxon>Streptophyta</taxon>
        <taxon>Charophyceae</taxon>
        <taxon>Charales</taxon>
        <taxon>Characeae</taxon>
        <taxon>Chara</taxon>
    </lineage>
</organism>
<dbReference type="InterPro" id="IPR011765">
    <property type="entry name" value="Pept_M16_N"/>
</dbReference>
<keyword evidence="5" id="KW-0862">Zinc</keyword>
<evidence type="ECO:0008006" key="13">
    <source>
        <dbReference type="Google" id="ProtNLM"/>
    </source>
</evidence>
<dbReference type="EMBL" id="BFEA01000502">
    <property type="protein sequence ID" value="GBG85044.1"/>
    <property type="molecule type" value="Genomic_DNA"/>
</dbReference>
<keyword evidence="8" id="KW-0812">Transmembrane</keyword>